<evidence type="ECO:0000313" key="5">
    <source>
        <dbReference type="EMBL" id="OXA53771.1"/>
    </source>
</evidence>
<dbReference type="AlphaFoldDB" id="A0A226EAC9"/>
<keyword evidence="1 2" id="KW-0479">Metal-binding</keyword>
<keyword evidence="1 2" id="KW-0482">Metalloprotease</keyword>
<feature type="transmembrane region" description="Helical" evidence="3">
    <location>
        <begin position="175"/>
        <end position="195"/>
    </location>
</feature>
<organism evidence="5 6">
    <name type="scientific">Folsomia candida</name>
    <name type="common">Springtail</name>
    <dbReference type="NCBI Taxonomy" id="158441"/>
    <lineage>
        <taxon>Eukaryota</taxon>
        <taxon>Metazoa</taxon>
        <taxon>Ecdysozoa</taxon>
        <taxon>Arthropoda</taxon>
        <taxon>Hexapoda</taxon>
        <taxon>Collembola</taxon>
        <taxon>Entomobryomorpha</taxon>
        <taxon>Isotomoidea</taxon>
        <taxon>Isotomidae</taxon>
        <taxon>Proisotominae</taxon>
        <taxon>Folsomia</taxon>
    </lineage>
</organism>
<dbReference type="InterPro" id="IPR001506">
    <property type="entry name" value="Peptidase_M12A"/>
</dbReference>
<dbReference type="OrthoDB" id="431034at2759"/>
<dbReference type="EMBL" id="LNIX01000005">
    <property type="protein sequence ID" value="OXA53771.1"/>
    <property type="molecule type" value="Genomic_DNA"/>
</dbReference>
<dbReference type="CDD" id="cd04280">
    <property type="entry name" value="ZnMc_astacin_like"/>
    <property type="match status" value="1"/>
</dbReference>
<comment type="caution">
    <text evidence="5">The sequence shown here is derived from an EMBL/GenBank/DDBJ whole genome shotgun (WGS) entry which is preliminary data.</text>
</comment>
<dbReference type="PROSITE" id="PS51864">
    <property type="entry name" value="ASTACIN"/>
    <property type="match status" value="1"/>
</dbReference>
<evidence type="ECO:0000256" key="1">
    <source>
        <dbReference type="PROSITE-ProRule" id="PRU01211"/>
    </source>
</evidence>
<dbReference type="Pfam" id="PF01400">
    <property type="entry name" value="Astacin"/>
    <property type="match status" value="1"/>
</dbReference>
<proteinExistence type="predicted"/>
<evidence type="ECO:0000256" key="3">
    <source>
        <dbReference type="SAM" id="Phobius"/>
    </source>
</evidence>
<feature type="binding site" evidence="1">
    <location>
        <position position="391"/>
    </location>
    <ligand>
        <name>Zn(2+)</name>
        <dbReference type="ChEBI" id="CHEBI:29105"/>
        <note>catalytic</note>
    </ligand>
</feature>
<dbReference type="PRINTS" id="PR00480">
    <property type="entry name" value="ASTACIN"/>
</dbReference>
<dbReference type="InterPro" id="IPR006026">
    <property type="entry name" value="Peptidase_Metallo"/>
</dbReference>
<dbReference type="Gene3D" id="3.40.390.10">
    <property type="entry name" value="Collagenase (Catalytic Domain)"/>
    <property type="match status" value="1"/>
</dbReference>
<accession>A0A226EAC9</accession>
<name>A0A226EAC9_FOLCA</name>
<reference evidence="5 6" key="1">
    <citation type="submission" date="2015-12" db="EMBL/GenBank/DDBJ databases">
        <title>The genome of Folsomia candida.</title>
        <authorList>
            <person name="Faddeeva A."/>
            <person name="Derks M.F."/>
            <person name="Anvar Y."/>
            <person name="Smit S."/>
            <person name="Van Straalen N."/>
            <person name="Roelofs D."/>
        </authorList>
    </citation>
    <scope>NUCLEOTIDE SEQUENCE [LARGE SCALE GENOMIC DNA]</scope>
    <source>
        <strain evidence="5 6">VU population</strain>
        <tissue evidence="5">Whole body</tissue>
    </source>
</reference>
<dbReference type="InterPro" id="IPR034035">
    <property type="entry name" value="Astacin-like_dom"/>
</dbReference>
<evidence type="ECO:0000259" key="4">
    <source>
        <dbReference type="PROSITE" id="PS51864"/>
    </source>
</evidence>
<dbReference type="STRING" id="158441.A0A226EAC9"/>
<dbReference type="InterPro" id="IPR024079">
    <property type="entry name" value="MetalloPept_cat_dom_sf"/>
</dbReference>
<dbReference type="GO" id="GO:0008270">
    <property type="term" value="F:zinc ion binding"/>
    <property type="evidence" value="ECO:0007669"/>
    <property type="project" value="UniProtKB-UniRule"/>
</dbReference>
<feature type="transmembrane region" description="Helical" evidence="3">
    <location>
        <begin position="201"/>
        <end position="218"/>
    </location>
</feature>
<sequence length="488" mass="55712">MIHILVCGLPKSGTTSLKNLLELGNHDENQTVEEMQIGRIEETLANLNPSIPTCIIYTLRKGRVTSALDALSIKERQYLFNDKVPTILYISHCDNLSDNTWWKINSAFVQQFGIIPCREVIHGSIRTCSSNGWDPEPRTELMTAIQKNSGTEWIQEIQNEMRNRGTLLGRYSKEIVYGLILFSGIVLVFLLIYFGGSRSCLDFFTVSLAFVYLIALLNQLEVMFNKYLTVEISPSQIYVTIAILQHGISPPRGDYLREVFHSAVLHKRAATFPTPGDSFDFERCKMQPGLWKMSKMRSFWFPGARASYDGASQQHRPLVMAAMQQYQDFTCVKFVPRTTEVNYLYIEQGTAGCSTFVGNLRRGRQILQLGRGCLFIGTVVHELGHSIGFHHEHNRIDRDEYIDIIWENVQKAHFLGSERLFVKTPASQEWMINGYDINSIMHYGETAFSKDGISPTMKSKDGRPIYDPRGKPGLNWSDIYRINILYNC</sequence>
<keyword evidence="3" id="KW-0472">Membrane</keyword>
<comment type="caution">
    <text evidence="1">Lacks conserved residue(s) required for the propagation of feature annotation.</text>
</comment>
<comment type="cofactor">
    <cofactor evidence="1 2">
        <name>Zn(2+)</name>
        <dbReference type="ChEBI" id="CHEBI:29105"/>
    </cofactor>
    <text evidence="1 2">Binds 1 zinc ion per subunit.</text>
</comment>
<gene>
    <name evidence="5" type="ORF">Fcan01_11898</name>
</gene>
<dbReference type="PANTHER" id="PTHR10127:SF850">
    <property type="entry name" value="METALLOENDOPEPTIDASE"/>
    <property type="match status" value="1"/>
</dbReference>
<keyword evidence="3" id="KW-1133">Transmembrane helix</keyword>
<dbReference type="GO" id="GO:0004222">
    <property type="term" value="F:metalloendopeptidase activity"/>
    <property type="evidence" value="ECO:0007669"/>
    <property type="project" value="UniProtKB-UniRule"/>
</dbReference>
<feature type="active site" evidence="1">
    <location>
        <position position="382"/>
    </location>
</feature>
<keyword evidence="3" id="KW-0812">Transmembrane</keyword>
<feature type="binding site" evidence="1">
    <location>
        <position position="385"/>
    </location>
    <ligand>
        <name>Zn(2+)</name>
        <dbReference type="ChEBI" id="CHEBI:29105"/>
        <note>catalytic</note>
    </ligand>
</feature>
<feature type="binding site" evidence="1">
    <location>
        <position position="381"/>
    </location>
    <ligand>
        <name>Zn(2+)</name>
        <dbReference type="ChEBI" id="CHEBI:29105"/>
        <note>catalytic</note>
    </ligand>
</feature>
<evidence type="ECO:0000256" key="2">
    <source>
        <dbReference type="RuleBase" id="RU361183"/>
    </source>
</evidence>
<protein>
    <recommendedName>
        <fullName evidence="2">Metalloendopeptidase</fullName>
        <ecNumber evidence="2">3.4.24.-</ecNumber>
    </recommendedName>
</protein>
<dbReference type="SMART" id="SM00235">
    <property type="entry name" value="ZnMc"/>
    <property type="match status" value="1"/>
</dbReference>
<dbReference type="PANTHER" id="PTHR10127">
    <property type="entry name" value="DISCOIDIN, CUB, EGF, LAMININ , AND ZINC METALLOPROTEASE DOMAIN CONTAINING"/>
    <property type="match status" value="1"/>
</dbReference>
<dbReference type="SUPFAM" id="SSF55486">
    <property type="entry name" value="Metalloproteases ('zincins'), catalytic domain"/>
    <property type="match status" value="1"/>
</dbReference>
<dbReference type="Proteomes" id="UP000198287">
    <property type="component" value="Unassembled WGS sequence"/>
</dbReference>
<keyword evidence="1 2" id="KW-0645">Protease</keyword>
<feature type="domain" description="Peptidase M12A" evidence="4">
    <location>
        <begin position="294"/>
        <end position="488"/>
    </location>
</feature>
<keyword evidence="1 2" id="KW-0862">Zinc</keyword>
<dbReference type="GO" id="GO:0006508">
    <property type="term" value="P:proteolysis"/>
    <property type="evidence" value="ECO:0007669"/>
    <property type="project" value="UniProtKB-KW"/>
</dbReference>
<keyword evidence="1 2" id="KW-0378">Hydrolase</keyword>
<dbReference type="EC" id="3.4.24.-" evidence="2"/>
<evidence type="ECO:0000313" key="6">
    <source>
        <dbReference type="Proteomes" id="UP000198287"/>
    </source>
</evidence>
<keyword evidence="6" id="KW-1185">Reference proteome</keyword>